<dbReference type="AlphaFoldDB" id="A0A3P6GWS7"/>
<gene>
    <name evidence="2" type="ORF">BOLC6T36228H</name>
</gene>
<dbReference type="InterPro" id="IPR044730">
    <property type="entry name" value="RNase_H-like_dom_plant"/>
</dbReference>
<dbReference type="Gene3D" id="3.30.420.10">
    <property type="entry name" value="Ribonuclease H-like superfamily/Ribonuclease H"/>
    <property type="match status" value="1"/>
</dbReference>
<protein>
    <recommendedName>
        <fullName evidence="1">RNase H type-1 domain-containing protein</fullName>
    </recommendedName>
</protein>
<accession>A0A3P6GWS7</accession>
<evidence type="ECO:0000259" key="1">
    <source>
        <dbReference type="Pfam" id="PF13456"/>
    </source>
</evidence>
<feature type="domain" description="RNase H type-1" evidence="1">
    <location>
        <begin position="3"/>
        <end position="68"/>
    </location>
</feature>
<dbReference type="GO" id="GO:0003676">
    <property type="term" value="F:nucleic acid binding"/>
    <property type="evidence" value="ECO:0007669"/>
    <property type="project" value="InterPro"/>
</dbReference>
<dbReference type="SUPFAM" id="SSF53098">
    <property type="entry name" value="Ribonuclease H-like"/>
    <property type="match status" value="1"/>
</dbReference>
<reference evidence="2" key="1">
    <citation type="submission" date="2018-11" db="EMBL/GenBank/DDBJ databases">
        <authorList>
            <consortium name="Genoscope - CEA"/>
            <person name="William W."/>
        </authorList>
    </citation>
    <scope>NUCLEOTIDE SEQUENCE</scope>
</reference>
<dbReference type="GO" id="GO:0004523">
    <property type="term" value="F:RNA-DNA hybrid ribonuclease activity"/>
    <property type="evidence" value="ECO:0007669"/>
    <property type="project" value="InterPro"/>
</dbReference>
<dbReference type="CDD" id="cd06222">
    <property type="entry name" value="RNase_H_like"/>
    <property type="match status" value="1"/>
</dbReference>
<dbReference type="InterPro" id="IPR036397">
    <property type="entry name" value="RNaseH_sf"/>
</dbReference>
<dbReference type="InterPro" id="IPR012337">
    <property type="entry name" value="RNaseH-like_sf"/>
</dbReference>
<dbReference type="Pfam" id="PF13456">
    <property type="entry name" value="RVT_3"/>
    <property type="match status" value="1"/>
</dbReference>
<organism evidence="2">
    <name type="scientific">Brassica oleracea</name>
    <name type="common">Wild cabbage</name>
    <dbReference type="NCBI Taxonomy" id="3712"/>
    <lineage>
        <taxon>Eukaryota</taxon>
        <taxon>Viridiplantae</taxon>
        <taxon>Streptophyta</taxon>
        <taxon>Embryophyta</taxon>
        <taxon>Tracheophyta</taxon>
        <taxon>Spermatophyta</taxon>
        <taxon>Magnoliopsida</taxon>
        <taxon>eudicotyledons</taxon>
        <taxon>Gunneridae</taxon>
        <taxon>Pentapetalae</taxon>
        <taxon>rosids</taxon>
        <taxon>malvids</taxon>
        <taxon>Brassicales</taxon>
        <taxon>Brassicaceae</taxon>
        <taxon>Brassiceae</taxon>
        <taxon>Brassica</taxon>
    </lineage>
</organism>
<evidence type="ECO:0000313" key="2">
    <source>
        <dbReference type="EMBL" id="VDD60775.1"/>
    </source>
</evidence>
<dbReference type="EMBL" id="LR031880">
    <property type="protein sequence ID" value="VDD60775.1"/>
    <property type="molecule type" value="Genomic_DNA"/>
</dbReference>
<name>A0A3P6GWS7_BRAOL</name>
<sequence length="97" mass="11283">MRDKKITSVRFETDCSDLVDMTNNPMEWPTFTTEIEMYQRLREDFEDVSLSHIPRSRNGRADTLAKEARNKRYIFSHIDQTRIDGGAPRRIGSSATT</sequence>
<proteinExistence type="predicted"/>
<dbReference type="InterPro" id="IPR002156">
    <property type="entry name" value="RNaseH_domain"/>
</dbReference>